<evidence type="ECO:0000256" key="6">
    <source>
        <dbReference type="ARBA" id="ARBA00022475"/>
    </source>
</evidence>
<name>A0A239BQ77_9SPHN</name>
<keyword evidence="9 12" id="KW-0201">Cytochrome c-type biogenesis</keyword>
<evidence type="ECO:0000256" key="1">
    <source>
        <dbReference type="ARBA" id="ARBA00002442"/>
    </source>
</evidence>
<evidence type="ECO:0000256" key="9">
    <source>
        <dbReference type="ARBA" id="ARBA00022748"/>
    </source>
</evidence>
<keyword evidence="8 12" id="KW-0812">Transmembrane</keyword>
<evidence type="ECO:0000256" key="3">
    <source>
        <dbReference type="ARBA" id="ARBA00008741"/>
    </source>
</evidence>
<keyword evidence="11 12" id="KW-0472">Membrane</keyword>
<evidence type="ECO:0000256" key="4">
    <source>
        <dbReference type="ARBA" id="ARBA00016461"/>
    </source>
</evidence>
<evidence type="ECO:0000313" key="14">
    <source>
        <dbReference type="Proteomes" id="UP000198281"/>
    </source>
</evidence>
<gene>
    <name evidence="13" type="ORF">SAMN06295912_101327</name>
</gene>
<dbReference type="Proteomes" id="UP000198281">
    <property type="component" value="Unassembled WGS sequence"/>
</dbReference>
<comment type="subcellular location">
    <subcellularLocation>
        <location evidence="2 12">Cell inner membrane</location>
        <topology evidence="2 12">Single-pass membrane protein</topology>
    </subcellularLocation>
</comment>
<keyword evidence="10 12" id="KW-1133">Transmembrane helix</keyword>
<evidence type="ECO:0000256" key="8">
    <source>
        <dbReference type="ARBA" id="ARBA00022692"/>
    </source>
</evidence>
<dbReference type="GO" id="GO:0015886">
    <property type="term" value="P:heme transport"/>
    <property type="evidence" value="ECO:0007669"/>
    <property type="project" value="InterPro"/>
</dbReference>
<sequence>MNHWPFIIAAYAITIAGLIGLTLASFAAMRRAEAAADAIRKKP</sequence>
<dbReference type="AlphaFoldDB" id="A0A239BQ77"/>
<accession>A0A239BQ77</accession>
<evidence type="ECO:0000256" key="11">
    <source>
        <dbReference type="ARBA" id="ARBA00023136"/>
    </source>
</evidence>
<comment type="function">
    <text evidence="1 12">Required for the export of heme to the periplasm for the biogenesis of c-type cytochromes.</text>
</comment>
<evidence type="ECO:0000256" key="10">
    <source>
        <dbReference type="ARBA" id="ARBA00022989"/>
    </source>
</evidence>
<protein>
    <recommendedName>
        <fullName evidence="4 12">Heme exporter protein D</fullName>
    </recommendedName>
</protein>
<keyword evidence="6 12" id="KW-1003">Cell membrane</keyword>
<dbReference type="GO" id="GO:0017004">
    <property type="term" value="P:cytochrome complex assembly"/>
    <property type="evidence" value="ECO:0007669"/>
    <property type="project" value="UniProtKB-KW"/>
</dbReference>
<dbReference type="Pfam" id="PF04995">
    <property type="entry name" value="CcmD"/>
    <property type="match status" value="1"/>
</dbReference>
<dbReference type="GO" id="GO:0005886">
    <property type="term" value="C:plasma membrane"/>
    <property type="evidence" value="ECO:0007669"/>
    <property type="project" value="UniProtKB-SubCell"/>
</dbReference>
<keyword evidence="14" id="KW-1185">Reference proteome</keyword>
<organism evidence="13 14">
    <name type="scientific">Edaphosphingomonas laterariae</name>
    <dbReference type="NCBI Taxonomy" id="861865"/>
    <lineage>
        <taxon>Bacteria</taxon>
        <taxon>Pseudomonadati</taxon>
        <taxon>Pseudomonadota</taxon>
        <taxon>Alphaproteobacteria</taxon>
        <taxon>Sphingomonadales</taxon>
        <taxon>Rhizorhabdaceae</taxon>
        <taxon>Edaphosphingomonas</taxon>
    </lineage>
</organism>
<keyword evidence="7 12" id="KW-0997">Cell inner membrane</keyword>
<evidence type="ECO:0000313" key="13">
    <source>
        <dbReference type="EMBL" id="SNS09812.1"/>
    </source>
</evidence>
<dbReference type="InterPro" id="IPR007078">
    <property type="entry name" value="Haem_export_protD_CcmD"/>
</dbReference>
<reference evidence="14" key="1">
    <citation type="submission" date="2017-06" db="EMBL/GenBank/DDBJ databases">
        <authorList>
            <person name="Varghese N."/>
            <person name="Submissions S."/>
        </authorList>
    </citation>
    <scope>NUCLEOTIDE SEQUENCE [LARGE SCALE GENOMIC DNA]</scope>
    <source>
        <strain evidence="14">LNB2</strain>
    </source>
</reference>
<evidence type="ECO:0000256" key="12">
    <source>
        <dbReference type="RuleBase" id="RU363101"/>
    </source>
</evidence>
<evidence type="ECO:0000256" key="5">
    <source>
        <dbReference type="ARBA" id="ARBA00022448"/>
    </source>
</evidence>
<evidence type="ECO:0000256" key="7">
    <source>
        <dbReference type="ARBA" id="ARBA00022519"/>
    </source>
</evidence>
<proteinExistence type="inferred from homology"/>
<dbReference type="RefSeq" id="WP_144033686.1">
    <property type="nucleotide sequence ID" value="NZ_FZOS01000001.1"/>
</dbReference>
<keyword evidence="5 12" id="KW-0813">Transport</keyword>
<dbReference type="EMBL" id="FZOS01000001">
    <property type="protein sequence ID" value="SNS09812.1"/>
    <property type="molecule type" value="Genomic_DNA"/>
</dbReference>
<comment type="similarity">
    <text evidence="3 12">Belongs to the CcmD/CycX/HelD family.</text>
</comment>
<feature type="transmembrane region" description="Helical" evidence="12">
    <location>
        <begin position="6"/>
        <end position="28"/>
    </location>
</feature>
<evidence type="ECO:0000256" key="2">
    <source>
        <dbReference type="ARBA" id="ARBA00004377"/>
    </source>
</evidence>